<proteinExistence type="predicted"/>
<keyword evidence="1" id="KW-0812">Transmembrane</keyword>
<evidence type="ECO:0000313" key="3">
    <source>
        <dbReference type="Proteomes" id="UP000278437"/>
    </source>
</evidence>
<name>A0ABM7CZZ7_9GAMM</name>
<keyword evidence="3" id="KW-1185">Reference proteome</keyword>
<keyword evidence="1" id="KW-0472">Membrane</keyword>
<feature type="transmembrane region" description="Helical" evidence="1">
    <location>
        <begin position="12"/>
        <end position="41"/>
    </location>
</feature>
<evidence type="ECO:0000313" key="2">
    <source>
        <dbReference type="EMBL" id="AZQ09688.1"/>
    </source>
</evidence>
<dbReference type="RefSeq" id="WP_126166133.1">
    <property type="nucleotide sequence ID" value="NZ_CP020373.1"/>
</dbReference>
<gene>
    <name evidence="2" type="ORF">STH12_00541</name>
</gene>
<accession>A0ABM7CZZ7</accession>
<protein>
    <submittedName>
        <fullName evidence="2">Uncharacterized protein</fullName>
    </submittedName>
</protein>
<feature type="transmembrane region" description="Helical" evidence="1">
    <location>
        <begin position="72"/>
        <end position="91"/>
    </location>
</feature>
<organism evidence="2 3">
    <name type="scientific">Shewanella khirikhana</name>
    <dbReference type="NCBI Taxonomy" id="1965282"/>
    <lineage>
        <taxon>Bacteria</taxon>
        <taxon>Pseudomonadati</taxon>
        <taxon>Pseudomonadota</taxon>
        <taxon>Gammaproteobacteria</taxon>
        <taxon>Alteromonadales</taxon>
        <taxon>Shewanellaceae</taxon>
        <taxon>Shewanella</taxon>
    </lineage>
</organism>
<sequence length="299" mass="34163">MTLQYISVAKTVFFYICISLGVCTRFFLGNLYGVLITLLVVRHFCESIFGYPAYSFDELMVWLRTLNDEMKVAIVSSLVTVVGFLVAYASATSNWKSQLLANIKLQAWGELNAFFTEVGALVTDCEIYANEILETSARVRKSKDHQEKLFLVSYQNTRGHEIALKRKRLVAMSIQVHQFTGKYANLFLSVPKVQSNFDIAATALEEVASKTWFNIPFSYAEDTDPVTTFLKQVNEEQLKIFKRTVEKNRIFLSFYPGSAGGVLQSEIVPFNGFSLFNMYRRTRMLHSTFEELRKAKQDS</sequence>
<reference evidence="3" key="1">
    <citation type="submission" date="2017-03" db="EMBL/GenBank/DDBJ databases">
        <title>Full genome sequence of a non-lethal Shewanella isolate that potentiates virulence of Vibio parahaemolyticus causing acute hepatopancreatic necrosis disease (AHPND) in shrimp.</title>
        <authorList>
            <person name="Prachumwat A."/>
            <person name="Sritunyalucksana K."/>
        </authorList>
    </citation>
    <scope>NUCLEOTIDE SEQUENCE [LARGE SCALE GENOMIC DNA]</scope>
    <source>
        <strain evidence="3">TH2012</strain>
    </source>
</reference>
<dbReference type="EMBL" id="CP020373">
    <property type="protein sequence ID" value="AZQ09688.1"/>
    <property type="molecule type" value="Genomic_DNA"/>
</dbReference>
<keyword evidence="1" id="KW-1133">Transmembrane helix</keyword>
<dbReference type="Proteomes" id="UP000278437">
    <property type="component" value="Chromosome"/>
</dbReference>
<evidence type="ECO:0000256" key="1">
    <source>
        <dbReference type="SAM" id="Phobius"/>
    </source>
</evidence>